<reference evidence="14" key="1">
    <citation type="submission" date="2021-07" db="EMBL/GenBank/DDBJ databases">
        <title>Neiella marina sp. nov., isolated from the intestinal content of sea cucumber Apostichopus japonicus.</title>
        <authorList>
            <person name="Bai X."/>
        </authorList>
    </citation>
    <scope>NUCLEOTIDE SEQUENCE</scope>
    <source>
        <strain evidence="14">126</strain>
    </source>
</reference>
<dbReference type="SMART" id="SM00644">
    <property type="entry name" value="Ami_2"/>
    <property type="match status" value="1"/>
</dbReference>
<dbReference type="EMBL" id="JAHZSS010000001">
    <property type="protein sequence ID" value="MBW8189554.1"/>
    <property type="molecule type" value="Genomic_DNA"/>
</dbReference>
<keyword evidence="15" id="KW-1185">Reference proteome</keyword>
<evidence type="ECO:0000256" key="8">
    <source>
        <dbReference type="ARBA" id="ARBA00022801"/>
    </source>
</evidence>
<keyword evidence="6" id="KW-0963">Cytoplasm</keyword>
<dbReference type="InterPro" id="IPR051206">
    <property type="entry name" value="NAMLAA_amidase_2"/>
</dbReference>
<proteinExistence type="inferred from homology"/>
<comment type="caution">
    <text evidence="14">The sequence shown here is derived from an EMBL/GenBank/DDBJ whole genome shotgun (WGS) entry which is preliminary data.</text>
</comment>
<comment type="similarity">
    <text evidence="4">Belongs to the N-acetylmuramoyl-L-alanine amidase 2 family.</text>
</comment>
<dbReference type="CDD" id="cd06583">
    <property type="entry name" value="PGRP"/>
    <property type="match status" value="1"/>
</dbReference>
<evidence type="ECO:0000256" key="9">
    <source>
        <dbReference type="ARBA" id="ARBA00022833"/>
    </source>
</evidence>
<feature type="domain" description="N-acetylmuramoyl-L-alanine amidase" evidence="13">
    <location>
        <begin position="23"/>
        <end position="174"/>
    </location>
</feature>
<dbReference type="NCBIfam" id="NF008758">
    <property type="entry name" value="PRK11789.1"/>
    <property type="match status" value="1"/>
</dbReference>
<evidence type="ECO:0000256" key="6">
    <source>
        <dbReference type="ARBA" id="ARBA00022490"/>
    </source>
</evidence>
<evidence type="ECO:0000256" key="4">
    <source>
        <dbReference type="ARBA" id="ARBA00007553"/>
    </source>
</evidence>
<dbReference type="InterPro" id="IPR036505">
    <property type="entry name" value="Amidase/PGRP_sf"/>
</dbReference>
<dbReference type="PANTHER" id="PTHR30417:SF4">
    <property type="entry name" value="1,6-ANHYDRO-N-ACETYLMURAMYL-L-ALANINE AMIDASE AMPD"/>
    <property type="match status" value="1"/>
</dbReference>
<keyword evidence="10" id="KW-0961">Cell wall biogenesis/degradation</keyword>
<dbReference type="GO" id="GO:0008745">
    <property type="term" value="F:N-acetylmuramoyl-L-alanine amidase activity"/>
    <property type="evidence" value="ECO:0007669"/>
    <property type="project" value="UniProtKB-EC"/>
</dbReference>
<name>A0ABS7EBH2_9GAMM</name>
<evidence type="ECO:0000256" key="2">
    <source>
        <dbReference type="ARBA" id="ARBA00001947"/>
    </source>
</evidence>
<dbReference type="SUPFAM" id="SSF55846">
    <property type="entry name" value="N-acetylmuramoyl-L-alanine amidase-like"/>
    <property type="match status" value="1"/>
</dbReference>
<comment type="catalytic activity">
    <reaction evidence="1">
        <text>Hydrolyzes the link between N-acetylmuramoyl residues and L-amino acid residues in certain cell-wall glycopeptides.</text>
        <dbReference type="EC" id="3.5.1.28"/>
    </reaction>
</comment>
<evidence type="ECO:0000256" key="1">
    <source>
        <dbReference type="ARBA" id="ARBA00001561"/>
    </source>
</evidence>
<keyword evidence="9" id="KW-0862">Zinc</keyword>
<evidence type="ECO:0000256" key="5">
    <source>
        <dbReference type="ARBA" id="ARBA00011901"/>
    </source>
</evidence>
<evidence type="ECO:0000259" key="13">
    <source>
        <dbReference type="SMART" id="SM00644"/>
    </source>
</evidence>
<keyword evidence="8 14" id="KW-0378">Hydrolase</keyword>
<protein>
    <recommendedName>
        <fullName evidence="11">1,6-anhydro-N-acetylmuramyl-L-alanine amidase AmpD</fullName>
        <ecNumber evidence="5">3.5.1.28</ecNumber>
    </recommendedName>
    <alternativeName>
        <fullName evidence="12">N-acetylmuramoyl-L-alanine amidase</fullName>
    </alternativeName>
</protein>
<keyword evidence="7" id="KW-0479">Metal-binding</keyword>
<dbReference type="RefSeq" id="WP_220102234.1">
    <property type="nucleotide sequence ID" value="NZ_JAHZSS010000001.1"/>
</dbReference>
<dbReference type="Gene3D" id="3.40.80.10">
    <property type="entry name" value="Peptidoglycan recognition protein-like"/>
    <property type="match status" value="1"/>
</dbReference>
<evidence type="ECO:0000256" key="7">
    <source>
        <dbReference type="ARBA" id="ARBA00022723"/>
    </source>
</evidence>
<evidence type="ECO:0000256" key="12">
    <source>
        <dbReference type="ARBA" id="ARBA00042615"/>
    </source>
</evidence>
<dbReference type="Pfam" id="PF01510">
    <property type="entry name" value="Amidase_2"/>
    <property type="match status" value="1"/>
</dbReference>
<accession>A0ABS7EBH2</accession>
<gene>
    <name evidence="14" type="primary">ampD</name>
    <name evidence="14" type="ORF">K0504_00785</name>
</gene>
<comment type="cofactor">
    <cofactor evidence="2">
        <name>Zn(2+)</name>
        <dbReference type="ChEBI" id="CHEBI:29105"/>
    </cofactor>
</comment>
<dbReference type="PANTHER" id="PTHR30417">
    <property type="entry name" value="N-ACETYLMURAMOYL-L-ALANINE AMIDASE AMID"/>
    <property type="match status" value="1"/>
</dbReference>
<evidence type="ECO:0000313" key="15">
    <source>
        <dbReference type="Proteomes" id="UP001166251"/>
    </source>
</evidence>
<organism evidence="14 15">
    <name type="scientific">Neiella holothuriorum</name>
    <dbReference type="NCBI Taxonomy" id="2870530"/>
    <lineage>
        <taxon>Bacteria</taxon>
        <taxon>Pseudomonadati</taxon>
        <taxon>Pseudomonadota</taxon>
        <taxon>Gammaproteobacteria</taxon>
        <taxon>Alteromonadales</taxon>
        <taxon>Echinimonadaceae</taxon>
        <taxon>Neiella</taxon>
    </lineage>
</organism>
<evidence type="ECO:0000256" key="11">
    <source>
        <dbReference type="ARBA" id="ARBA00039257"/>
    </source>
</evidence>
<evidence type="ECO:0000313" key="14">
    <source>
        <dbReference type="EMBL" id="MBW8189554.1"/>
    </source>
</evidence>
<dbReference type="EC" id="3.5.1.28" evidence="5"/>
<dbReference type="InterPro" id="IPR002502">
    <property type="entry name" value="Amidase_domain"/>
</dbReference>
<evidence type="ECO:0000256" key="10">
    <source>
        <dbReference type="ARBA" id="ARBA00023316"/>
    </source>
</evidence>
<evidence type="ECO:0000256" key="3">
    <source>
        <dbReference type="ARBA" id="ARBA00004496"/>
    </source>
</evidence>
<dbReference type="Proteomes" id="UP001166251">
    <property type="component" value="Unassembled WGS sequence"/>
</dbReference>
<comment type="subcellular location">
    <subcellularLocation>
        <location evidence="3">Cytoplasm</location>
    </subcellularLocation>
</comment>
<sequence>MADFDLPDIDSDHQITGANCYTSPHYDDRPNHEQPSLLVIHNISLPPGEYGNSYIHDLFMGTLDCSAHPYFEQLVGLRVSAHCVIDRQGQLAQYVPFDKRAWHAGVSSYQGRNRCNDFAIGIELEGTDNGGFTSSQYQRLIAVTKAIMKRYPTISLGRIVGHNDIAPNRKTDPGPSFDWGYYRSQLAL</sequence>